<dbReference type="AlphaFoldDB" id="A0AAD8LIU7"/>
<dbReference type="EMBL" id="JAUHHV010000001">
    <property type="protein sequence ID" value="KAK1440318.1"/>
    <property type="molecule type" value="Genomic_DNA"/>
</dbReference>
<gene>
    <name evidence="4" type="ORF">QVD17_06143</name>
</gene>
<dbReference type="FunFam" id="3.40.50.300:FF:002371">
    <property type="entry name" value="Predicted protein"/>
    <property type="match status" value="1"/>
</dbReference>
<evidence type="ECO:0000256" key="1">
    <source>
        <dbReference type="SAM" id="MobiDB-lite"/>
    </source>
</evidence>
<dbReference type="CDD" id="cd18042">
    <property type="entry name" value="DEXXQc_SETX"/>
    <property type="match status" value="1"/>
</dbReference>
<dbReference type="GO" id="GO:0004386">
    <property type="term" value="F:helicase activity"/>
    <property type="evidence" value="ECO:0007669"/>
    <property type="project" value="InterPro"/>
</dbReference>
<organism evidence="4 5">
    <name type="scientific">Tagetes erecta</name>
    <name type="common">African marigold</name>
    <dbReference type="NCBI Taxonomy" id="13708"/>
    <lineage>
        <taxon>Eukaryota</taxon>
        <taxon>Viridiplantae</taxon>
        <taxon>Streptophyta</taxon>
        <taxon>Embryophyta</taxon>
        <taxon>Tracheophyta</taxon>
        <taxon>Spermatophyta</taxon>
        <taxon>Magnoliopsida</taxon>
        <taxon>eudicotyledons</taxon>
        <taxon>Gunneridae</taxon>
        <taxon>Pentapetalae</taxon>
        <taxon>asterids</taxon>
        <taxon>campanulids</taxon>
        <taxon>Asterales</taxon>
        <taxon>Asteraceae</taxon>
        <taxon>Asteroideae</taxon>
        <taxon>Heliantheae alliance</taxon>
        <taxon>Tageteae</taxon>
        <taxon>Tagetes</taxon>
    </lineage>
</organism>
<comment type="caution">
    <text evidence="4">The sequence shown here is derived from an EMBL/GenBank/DDBJ whole genome shotgun (WGS) entry which is preliminary data.</text>
</comment>
<dbReference type="InterPro" id="IPR041679">
    <property type="entry name" value="DNA2/NAM7-like_C"/>
</dbReference>
<dbReference type="SUPFAM" id="SSF52540">
    <property type="entry name" value="P-loop containing nucleoside triphosphate hydrolases"/>
    <property type="match status" value="1"/>
</dbReference>
<accession>A0AAD8LIU7</accession>
<sequence>MAIDRNLIEEEGCLHRFYKIVLGWDYIRLLKESSKDSKNSANEKNLGLKRVKDTYKDVDDYLATFEPLLFEEVKAQIIQGKDEEEETEWKTGLAVQCHETDGFYLLELFGDDWGFVSQNDLLLLSKEKFGDDKKRPTAYAFAMVEHRLPDKLRLRMHLDGEIKRVDTNDVTTSKTLLNVRSRIVEQNKSWHVMKICSLSTIAREYVAMRSISSLPYKDVILKAADSIQNSEDQAWRISKPLMDYIQTNHNSTQLEAIRAGLSRRKFVLIQGPPGTGKTQTILGLLSAILHATPARIHTKGKISEIKRGPDLHIEDKIKHWTKASPWLTGINPRDAKMPKDGDDGFFPTTGNELKPEVVNSSRKYRVRVLVCAPSNSALDEIVLRLLSTGIRDENDRSYAPKIVRIGLKAHHSVQAVSMDYLVEQKLAGMDFQTTDKQKQGGGARDRDTIRASIMDESAIVFSTLSFSGSSLFTKLSRNFDIVVIDEAAQAVEPATLVPLASGCKQVFLVGDPVQLPATVISPVAERFGYSMSLFKRFQKAGYPVQMLKTQYRMHPEIRSFPSKEFYDGELEDGVDVKVRTKRLWHKYRCFGPFCFFDIHEGKETQPSGSGSWENMDEVDFVLLMYHNLVSSYPELKSSSRLAIISPYRHQVKLFRTKFKEKFGIDSEKVVDINTVDGFQGREKDVAIFSCVRASKERGIGFVADFRRMNVGITRARASVLVVGSADALRKDEHWKNLISSAEERNCLFKVSKPYAEFFNEDNLASMAADDAAPDGLGPDDMDAADALPYDIPTEADHAPLDDDYGDDVGGADDGGMDD</sequence>
<protein>
    <recommendedName>
        <fullName evidence="6">Helicase MAGATAMA 3</fullName>
    </recommendedName>
</protein>
<keyword evidence="5" id="KW-1185">Reference proteome</keyword>
<dbReference type="InterPro" id="IPR047187">
    <property type="entry name" value="SF1_C_Upf1"/>
</dbReference>
<feature type="domain" description="DNA2/NAM7 helicase helicase" evidence="2">
    <location>
        <begin position="436"/>
        <end position="521"/>
    </location>
</feature>
<evidence type="ECO:0000259" key="3">
    <source>
        <dbReference type="Pfam" id="PF13087"/>
    </source>
</evidence>
<dbReference type="Pfam" id="PF13086">
    <property type="entry name" value="AAA_11"/>
    <property type="match status" value="2"/>
</dbReference>
<feature type="compositionally biased region" description="Acidic residues" evidence="1">
    <location>
        <begin position="801"/>
        <end position="818"/>
    </location>
</feature>
<reference evidence="4" key="1">
    <citation type="journal article" date="2023" name="bioRxiv">
        <title>Improved chromosome-level genome assembly for marigold (Tagetes erecta).</title>
        <authorList>
            <person name="Jiang F."/>
            <person name="Yuan L."/>
            <person name="Wang S."/>
            <person name="Wang H."/>
            <person name="Xu D."/>
            <person name="Wang A."/>
            <person name="Fan W."/>
        </authorList>
    </citation>
    <scope>NUCLEOTIDE SEQUENCE</scope>
    <source>
        <strain evidence="4">WSJ</strain>
        <tissue evidence="4">Leaf</tissue>
    </source>
</reference>
<dbReference type="PANTHER" id="PTHR10887:SF538">
    <property type="entry name" value="HELICASE MAGATAMA 3-RELATED"/>
    <property type="match status" value="1"/>
</dbReference>
<feature type="region of interest" description="Disordered" evidence="1">
    <location>
        <begin position="769"/>
        <end position="818"/>
    </location>
</feature>
<proteinExistence type="predicted"/>
<dbReference type="InterPro" id="IPR041677">
    <property type="entry name" value="DNA2/NAM7_AAA_11"/>
</dbReference>
<name>A0AAD8LIU7_TARER</name>
<dbReference type="Pfam" id="PF13087">
    <property type="entry name" value="AAA_12"/>
    <property type="match status" value="1"/>
</dbReference>
<evidence type="ECO:0000313" key="5">
    <source>
        <dbReference type="Proteomes" id="UP001229421"/>
    </source>
</evidence>
<dbReference type="InterPro" id="IPR045055">
    <property type="entry name" value="DNA2/NAM7-like"/>
</dbReference>
<evidence type="ECO:0000313" key="4">
    <source>
        <dbReference type="EMBL" id="KAK1440318.1"/>
    </source>
</evidence>
<dbReference type="PANTHER" id="PTHR10887">
    <property type="entry name" value="DNA2/NAM7 HELICASE FAMILY"/>
    <property type="match status" value="1"/>
</dbReference>
<feature type="domain" description="DNA2/NAM7 helicase helicase" evidence="2">
    <location>
        <begin position="249"/>
        <end position="432"/>
    </location>
</feature>
<dbReference type="Gene3D" id="3.40.50.300">
    <property type="entry name" value="P-loop containing nucleotide triphosphate hydrolases"/>
    <property type="match status" value="2"/>
</dbReference>
<dbReference type="CDD" id="cd18808">
    <property type="entry name" value="SF1_C_Upf1"/>
    <property type="match status" value="1"/>
</dbReference>
<evidence type="ECO:0008006" key="6">
    <source>
        <dbReference type="Google" id="ProtNLM"/>
    </source>
</evidence>
<evidence type="ECO:0000259" key="2">
    <source>
        <dbReference type="Pfam" id="PF13086"/>
    </source>
</evidence>
<dbReference type="Proteomes" id="UP001229421">
    <property type="component" value="Unassembled WGS sequence"/>
</dbReference>
<feature type="domain" description="DNA2/NAM7 helicase-like C-terminal" evidence="3">
    <location>
        <begin position="529"/>
        <end position="725"/>
    </location>
</feature>
<dbReference type="InterPro" id="IPR027417">
    <property type="entry name" value="P-loop_NTPase"/>
</dbReference>